<evidence type="ECO:0000256" key="6">
    <source>
        <dbReference type="PIRSR" id="PIRSR601461-1"/>
    </source>
</evidence>
<name>A0A6C1DTK6_SACPS</name>
<dbReference type="OrthoDB" id="771136at2759"/>
<dbReference type="FunFam" id="2.40.70.10:FF:000023">
    <property type="entry name" value="Aspartic protease"/>
    <property type="match status" value="1"/>
</dbReference>
<proteinExistence type="inferred from homology"/>
<keyword evidence="5 7" id="KW-0378">Hydrolase</keyword>
<evidence type="ECO:0000256" key="2">
    <source>
        <dbReference type="ARBA" id="ARBA00022670"/>
    </source>
</evidence>
<feature type="chain" id="PRO_5025670286" evidence="9">
    <location>
        <begin position="25"/>
        <end position="587"/>
    </location>
</feature>
<evidence type="ECO:0000256" key="9">
    <source>
        <dbReference type="SAM" id="SignalP"/>
    </source>
</evidence>
<keyword evidence="2 7" id="KW-0645">Protease</keyword>
<organism evidence="11 12">
    <name type="scientific">Saccharomyces pastorianus</name>
    <name type="common">Lager yeast</name>
    <name type="synonym">Saccharomyces cerevisiae x Saccharomyces eubayanus</name>
    <dbReference type="NCBI Taxonomy" id="27292"/>
    <lineage>
        <taxon>Eukaryota</taxon>
        <taxon>Fungi</taxon>
        <taxon>Dikarya</taxon>
        <taxon>Ascomycota</taxon>
        <taxon>Saccharomycotina</taxon>
        <taxon>Saccharomycetes</taxon>
        <taxon>Saccharomycetales</taxon>
        <taxon>Saccharomycetaceae</taxon>
        <taxon>Saccharomyces</taxon>
    </lineage>
</organism>
<keyword evidence="4 7" id="KW-0064">Aspartyl protease</keyword>
<dbReference type="GO" id="GO:0004190">
    <property type="term" value="F:aspartic-type endopeptidase activity"/>
    <property type="evidence" value="ECO:0007669"/>
    <property type="project" value="UniProtKB-KW"/>
</dbReference>
<evidence type="ECO:0000259" key="10">
    <source>
        <dbReference type="PROSITE" id="PS51767"/>
    </source>
</evidence>
<feature type="region of interest" description="Disordered" evidence="8">
    <location>
        <begin position="466"/>
        <end position="505"/>
    </location>
</feature>
<dbReference type="EMBL" id="CP048990">
    <property type="protein sequence ID" value="QID80209.1"/>
    <property type="molecule type" value="Genomic_DNA"/>
</dbReference>
<feature type="active site" evidence="6">
    <location>
        <position position="63"/>
    </location>
</feature>
<dbReference type="Proteomes" id="UP000501346">
    <property type="component" value="Chromosome ScIX"/>
</dbReference>
<evidence type="ECO:0000313" key="11">
    <source>
        <dbReference type="EMBL" id="QID80209.1"/>
    </source>
</evidence>
<evidence type="ECO:0000256" key="7">
    <source>
        <dbReference type="RuleBase" id="RU000454"/>
    </source>
</evidence>
<reference evidence="11 12" key="1">
    <citation type="journal article" date="2019" name="BMC Genomics">
        <title>Chromosome level assembly and comparative genome analysis confirm lager-brewing yeasts originated from a single hybridization.</title>
        <authorList>
            <person name="Salazar A.N."/>
            <person name="Gorter de Vries A.R."/>
            <person name="van den Broek M."/>
            <person name="Brouwers N."/>
            <person name="de la Torre Cortes P."/>
            <person name="Kuijpers N.G.A."/>
            <person name="Daran J.G."/>
            <person name="Abeel T."/>
        </authorList>
    </citation>
    <scope>NUCLEOTIDE SEQUENCE [LARGE SCALE GENOMIC DNA]</scope>
    <source>
        <strain evidence="11 12">CBS 1483</strain>
    </source>
</reference>
<dbReference type="Gene3D" id="2.40.70.10">
    <property type="entry name" value="Acid Proteases"/>
    <property type="match status" value="2"/>
</dbReference>
<evidence type="ECO:0000256" key="4">
    <source>
        <dbReference type="ARBA" id="ARBA00022750"/>
    </source>
</evidence>
<evidence type="ECO:0000256" key="1">
    <source>
        <dbReference type="ARBA" id="ARBA00007447"/>
    </source>
</evidence>
<dbReference type="PROSITE" id="PS00141">
    <property type="entry name" value="ASP_PROTEASE"/>
    <property type="match status" value="1"/>
</dbReference>
<feature type="signal peptide" evidence="9">
    <location>
        <begin position="1"/>
        <end position="24"/>
    </location>
</feature>
<dbReference type="InterPro" id="IPR033876">
    <property type="entry name" value="SAP-like"/>
</dbReference>
<gene>
    <name evidence="11" type="primary">BAR1_1</name>
    <name evidence="11" type="ORF">GRS66_002520</name>
</gene>
<dbReference type="InterPro" id="IPR033121">
    <property type="entry name" value="PEPTIDASE_A1"/>
</dbReference>
<dbReference type="SMR" id="A0A6C1DTK6"/>
<dbReference type="InterPro" id="IPR021109">
    <property type="entry name" value="Peptidase_aspartic_dom_sf"/>
</dbReference>
<comment type="similarity">
    <text evidence="1 7">Belongs to the peptidase A1 family.</text>
</comment>
<evidence type="ECO:0000256" key="3">
    <source>
        <dbReference type="ARBA" id="ARBA00022729"/>
    </source>
</evidence>
<feature type="active site" evidence="6">
    <location>
        <position position="287"/>
    </location>
</feature>
<dbReference type="PANTHER" id="PTHR47966:SF65">
    <property type="entry name" value="ASPARTIC-TYPE ENDOPEPTIDASE"/>
    <property type="match status" value="1"/>
</dbReference>
<dbReference type="PROSITE" id="PS51767">
    <property type="entry name" value="PEPTIDASE_A1"/>
    <property type="match status" value="1"/>
</dbReference>
<dbReference type="Pfam" id="PF00026">
    <property type="entry name" value="Asp"/>
    <property type="match status" value="1"/>
</dbReference>
<dbReference type="PANTHER" id="PTHR47966">
    <property type="entry name" value="BETA-SITE APP-CLEAVING ENZYME, ISOFORM A-RELATED"/>
    <property type="match status" value="1"/>
</dbReference>
<evidence type="ECO:0000256" key="8">
    <source>
        <dbReference type="SAM" id="MobiDB-lite"/>
    </source>
</evidence>
<dbReference type="SUPFAM" id="SSF50630">
    <property type="entry name" value="Acid proteases"/>
    <property type="match status" value="1"/>
</dbReference>
<evidence type="ECO:0000256" key="5">
    <source>
        <dbReference type="ARBA" id="ARBA00022801"/>
    </source>
</evidence>
<dbReference type="AlphaFoldDB" id="A0A6C1DTK6"/>
<evidence type="ECO:0000313" key="12">
    <source>
        <dbReference type="Proteomes" id="UP000501346"/>
    </source>
</evidence>
<dbReference type="InterPro" id="IPR001969">
    <property type="entry name" value="Aspartic_peptidase_AS"/>
</dbReference>
<dbReference type="InterPro" id="IPR001461">
    <property type="entry name" value="Aspartic_peptidase_A1"/>
</dbReference>
<dbReference type="GO" id="GO:0006508">
    <property type="term" value="P:proteolysis"/>
    <property type="evidence" value="ECO:0007669"/>
    <property type="project" value="UniProtKB-KW"/>
</dbReference>
<feature type="domain" description="Peptidase A1" evidence="10">
    <location>
        <begin position="45"/>
        <end position="393"/>
    </location>
</feature>
<protein>
    <submittedName>
        <fullName evidence="11">Aspartic proteinase yapsin-3</fullName>
    </submittedName>
</protein>
<dbReference type="CDD" id="cd05474">
    <property type="entry name" value="SAP_like"/>
    <property type="match status" value="1"/>
</dbReference>
<keyword evidence="12" id="KW-1185">Reference proteome</keyword>
<accession>A0A6C1DTK6</accession>
<keyword evidence="3 9" id="KW-0732">Signal</keyword>
<dbReference type="PRINTS" id="PR00792">
    <property type="entry name" value="PEPSIN"/>
</dbReference>
<dbReference type="FunFam" id="2.40.70.10:FF:000011">
    <property type="entry name" value="Aspartic protease"/>
    <property type="match status" value="1"/>
</dbReference>
<dbReference type="GO" id="GO:0071944">
    <property type="term" value="C:cell periphery"/>
    <property type="evidence" value="ECO:0007669"/>
    <property type="project" value="UniProtKB-ARBA"/>
</dbReference>
<sequence>MSAINHLCLKLILASFAIINTITALTNDGTGHLEFLLQHEEEMYYATTLDIGTPSQSLTVLFDTGSADFWVMDSSNPFCLPNSNTSSYSNATYNGEEVKPSIDCRSMSTYNEHRSSTYQYLENGRFYITYADGTFADGSWGTETVSINGIDIPNIQFGVAKYATTPVSGVLGIGFPRRESVKGYEGAPNEYYPNFPQILKSEKIIDVVAYSLFLNSPDSGTGSIVFGAIDESKFSGDLFTFPMVNEYPTIVDAPATLAMTIQGLGAQNKSSCEHETFTTTKYPVLLDSGTSLLNAPKVIADKMASFVNASYSEEEGIYILDCPVSVGDVEYNFDFGDLQISVPLSSLILSPETEGSYCGFAVQPTNDSMVLGDVFLSSAYVVFDLDNYKISLAQANWNASEVSKKLVNIQTDGSISGAKIATAEPWSTNEPFTVTSDIYSSTGCKSRPFLQSSTASSLIAETNVQSRNCSTKMPGTRSTTVLSKPTQNSAMHQSTGAVTQTSNETKLELSSTMANSGSVSLPTSNSIDKEFEHSKSQTTSDPSVAEHSTFNQTFVHETKYRPTHKTVITETVTKYSTVLINVCKPTY</sequence>